<gene>
    <name evidence="1" type="ORF">NPIL_441561</name>
</gene>
<name>A0A8X6T8E3_NEPPI</name>
<dbReference type="AlphaFoldDB" id="A0A8X6T8E3"/>
<organism evidence="1 2">
    <name type="scientific">Nephila pilipes</name>
    <name type="common">Giant wood spider</name>
    <name type="synonym">Nephila maculata</name>
    <dbReference type="NCBI Taxonomy" id="299642"/>
    <lineage>
        <taxon>Eukaryota</taxon>
        <taxon>Metazoa</taxon>
        <taxon>Ecdysozoa</taxon>
        <taxon>Arthropoda</taxon>
        <taxon>Chelicerata</taxon>
        <taxon>Arachnida</taxon>
        <taxon>Araneae</taxon>
        <taxon>Araneomorphae</taxon>
        <taxon>Entelegynae</taxon>
        <taxon>Araneoidea</taxon>
        <taxon>Nephilidae</taxon>
        <taxon>Nephila</taxon>
    </lineage>
</organism>
<dbReference type="EMBL" id="BMAW01004176">
    <property type="protein sequence ID" value="GFS87383.1"/>
    <property type="molecule type" value="Genomic_DNA"/>
</dbReference>
<keyword evidence="2" id="KW-1185">Reference proteome</keyword>
<evidence type="ECO:0000313" key="2">
    <source>
        <dbReference type="Proteomes" id="UP000887013"/>
    </source>
</evidence>
<sequence>MNNPCLNFPNRKHFRPLCFLIACLGGLTSATVPNIFNRAQTIGHPTQESLSHKTKPRCLTRIINRTERRG</sequence>
<evidence type="ECO:0000313" key="1">
    <source>
        <dbReference type="EMBL" id="GFS87383.1"/>
    </source>
</evidence>
<proteinExistence type="predicted"/>
<accession>A0A8X6T8E3</accession>
<dbReference type="Proteomes" id="UP000887013">
    <property type="component" value="Unassembled WGS sequence"/>
</dbReference>
<protein>
    <submittedName>
        <fullName evidence="1">Uncharacterized protein</fullName>
    </submittedName>
</protein>
<reference evidence="1" key="1">
    <citation type="submission" date="2020-08" db="EMBL/GenBank/DDBJ databases">
        <title>Multicomponent nature underlies the extraordinary mechanical properties of spider dragline silk.</title>
        <authorList>
            <person name="Kono N."/>
            <person name="Nakamura H."/>
            <person name="Mori M."/>
            <person name="Yoshida Y."/>
            <person name="Ohtoshi R."/>
            <person name="Malay A.D."/>
            <person name="Moran D.A.P."/>
            <person name="Tomita M."/>
            <person name="Numata K."/>
            <person name="Arakawa K."/>
        </authorList>
    </citation>
    <scope>NUCLEOTIDE SEQUENCE</scope>
</reference>
<comment type="caution">
    <text evidence="1">The sequence shown here is derived from an EMBL/GenBank/DDBJ whole genome shotgun (WGS) entry which is preliminary data.</text>
</comment>